<accession>A0AA36F3R7</accession>
<sequence>MAARIVIAARITDHIKLTLKKLIRHRSLEMMVFQRILGPLCSVEQIPTEFRENFILTGYRYPECTLFQLLTFPIHFYYQWTHSPDEIDMRLEETCPFHTYIHSREMRLCGSHK</sequence>
<name>A0AA36F3R7_OCTVU</name>
<dbReference type="Proteomes" id="UP001162480">
    <property type="component" value="Chromosome 4"/>
</dbReference>
<gene>
    <name evidence="1" type="ORF">OCTVUL_1B002561</name>
</gene>
<proteinExistence type="predicted"/>
<keyword evidence="2" id="KW-1185">Reference proteome</keyword>
<dbReference type="AlphaFoldDB" id="A0AA36F3R7"/>
<reference evidence="1" key="1">
    <citation type="submission" date="2023-08" db="EMBL/GenBank/DDBJ databases">
        <authorList>
            <person name="Alioto T."/>
            <person name="Alioto T."/>
            <person name="Gomez Garrido J."/>
        </authorList>
    </citation>
    <scope>NUCLEOTIDE SEQUENCE</scope>
</reference>
<protein>
    <submittedName>
        <fullName evidence="1">Uncharacterized protein</fullName>
    </submittedName>
</protein>
<evidence type="ECO:0000313" key="1">
    <source>
        <dbReference type="EMBL" id="CAI9721463.1"/>
    </source>
</evidence>
<evidence type="ECO:0000313" key="2">
    <source>
        <dbReference type="Proteomes" id="UP001162480"/>
    </source>
</evidence>
<dbReference type="EMBL" id="OX597817">
    <property type="protein sequence ID" value="CAI9721463.1"/>
    <property type="molecule type" value="Genomic_DNA"/>
</dbReference>
<organism evidence="1 2">
    <name type="scientific">Octopus vulgaris</name>
    <name type="common">Common octopus</name>
    <dbReference type="NCBI Taxonomy" id="6645"/>
    <lineage>
        <taxon>Eukaryota</taxon>
        <taxon>Metazoa</taxon>
        <taxon>Spiralia</taxon>
        <taxon>Lophotrochozoa</taxon>
        <taxon>Mollusca</taxon>
        <taxon>Cephalopoda</taxon>
        <taxon>Coleoidea</taxon>
        <taxon>Octopodiformes</taxon>
        <taxon>Octopoda</taxon>
        <taxon>Incirrata</taxon>
        <taxon>Octopodidae</taxon>
        <taxon>Octopus</taxon>
    </lineage>
</organism>